<accession>A0A0B2VKZ1</accession>
<gene>
    <name evidence="2" type="ORF">Tcan_18578</name>
</gene>
<dbReference type="GO" id="GO:0005675">
    <property type="term" value="C:transcription factor TFIIH holo complex"/>
    <property type="evidence" value="ECO:0007669"/>
    <property type="project" value="TreeGrafter"/>
</dbReference>
<comment type="subcellular location">
    <subcellularLocation>
        <location evidence="1">Nucleus</location>
    </subcellularLocation>
</comment>
<dbReference type="STRING" id="6265.A0A0B2VKZ1"/>
<dbReference type="InterPro" id="IPR004598">
    <property type="entry name" value="TFIIH_p52/Tfb2"/>
</dbReference>
<organism evidence="2 3">
    <name type="scientific">Toxocara canis</name>
    <name type="common">Canine roundworm</name>
    <dbReference type="NCBI Taxonomy" id="6265"/>
    <lineage>
        <taxon>Eukaryota</taxon>
        <taxon>Metazoa</taxon>
        <taxon>Ecdysozoa</taxon>
        <taxon>Nematoda</taxon>
        <taxon>Chromadorea</taxon>
        <taxon>Rhabditida</taxon>
        <taxon>Spirurina</taxon>
        <taxon>Ascaridomorpha</taxon>
        <taxon>Ascaridoidea</taxon>
        <taxon>Toxocaridae</taxon>
        <taxon>Toxocara</taxon>
    </lineage>
</organism>
<comment type="function">
    <text evidence="1">Component of the general transcription and DNA repair factor IIH (TFIIH) core complex which is involved in general and transcription-coupled nucleotide excision repair (NER) of damaged DNA.</text>
</comment>
<keyword evidence="1" id="KW-0804">Transcription</keyword>
<dbReference type="GO" id="GO:0000439">
    <property type="term" value="C:transcription factor TFIIH core complex"/>
    <property type="evidence" value="ECO:0007669"/>
    <property type="project" value="InterPro"/>
</dbReference>
<dbReference type="GO" id="GO:0001671">
    <property type="term" value="F:ATPase activator activity"/>
    <property type="evidence" value="ECO:0007669"/>
    <property type="project" value="InterPro"/>
</dbReference>
<dbReference type="AlphaFoldDB" id="A0A0B2VKZ1"/>
<protein>
    <recommendedName>
        <fullName evidence="1">General transcription factor IIH subunit 4</fullName>
    </recommendedName>
</protein>
<dbReference type="OrthoDB" id="364513at2759"/>
<dbReference type="Pfam" id="PF03849">
    <property type="entry name" value="Tfb2"/>
    <property type="match status" value="1"/>
</dbReference>
<comment type="similarity">
    <text evidence="1">Belongs to the TFB2 family.</text>
</comment>
<sequence length="110" mass="12878">MNFNDRPLLGYLVKRSREQLNCLYESPGATFAIFRALPDVSQQCILKILWIQGSVQRSLWHSWVKKEHISVVENHVDLLRKLKIIEDKDQIRLNVSFSCIFASSYLPLNF</sequence>
<proteinExistence type="inferred from homology"/>
<keyword evidence="3" id="KW-1185">Reference proteome</keyword>
<reference evidence="2 3" key="1">
    <citation type="submission" date="2014-11" db="EMBL/GenBank/DDBJ databases">
        <title>Genetic blueprint of the zoonotic pathogen Toxocara canis.</title>
        <authorList>
            <person name="Zhu X.-Q."/>
            <person name="Korhonen P.K."/>
            <person name="Cai H."/>
            <person name="Young N.D."/>
            <person name="Nejsum P."/>
            <person name="von Samson-Himmelstjerna G."/>
            <person name="Boag P.R."/>
            <person name="Tan P."/>
            <person name="Li Q."/>
            <person name="Min J."/>
            <person name="Yang Y."/>
            <person name="Wang X."/>
            <person name="Fang X."/>
            <person name="Hall R.S."/>
            <person name="Hofmann A."/>
            <person name="Sternberg P.W."/>
            <person name="Jex A.R."/>
            <person name="Gasser R.B."/>
        </authorList>
    </citation>
    <scope>NUCLEOTIDE SEQUENCE [LARGE SCALE GENOMIC DNA]</scope>
    <source>
        <strain evidence="2">PN_DK_2014</strain>
    </source>
</reference>
<dbReference type="Proteomes" id="UP000031036">
    <property type="component" value="Unassembled WGS sequence"/>
</dbReference>
<dbReference type="PANTHER" id="PTHR13152">
    <property type="entry name" value="TFIIH, POLYPEPTIDE 4"/>
    <property type="match status" value="1"/>
</dbReference>
<dbReference type="EMBL" id="JPKZ01001410">
    <property type="protein sequence ID" value="KHN82117.1"/>
    <property type="molecule type" value="Genomic_DNA"/>
</dbReference>
<name>A0A0B2VKZ1_TOXCA</name>
<evidence type="ECO:0000313" key="2">
    <source>
        <dbReference type="EMBL" id="KHN82117.1"/>
    </source>
</evidence>
<keyword evidence="1" id="KW-0234">DNA repair</keyword>
<evidence type="ECO:0000256" key="1">
    <source>
        <dbReference type="RuleBase" id="RU364024"/>
    </source>
</evidence>
<dbReference type="GO" id="GO:0003690">
    <property type="term" value="F:double-stranded DNA binding"/>
    <property type="evidence" value="ECO:0007669"/>
    <property type="project" value="TreeGrafter"/>
</dbReference>
<keyword evidence="1" id="KW-0227">DNA damage</keyword>
<dbReference type="PANTHER" id="PTHR13152:SF0">
    <property type="entry name" value="GENERAL TRANSCRIPTION FACTOR IIH SUBUNIT 4"/>
    <property type="match status" value="1"/>
</dbReference>
<dbReference type="GO" id="GO:0006289">
    <property type="term" value="P:nucleotide-excision repair"/>
    <property type="evidence" value="ECO:0007669"/>
    <property type="project" value="InterPro"/>
</dbReference>
<comment type="caution">
    <text evidence="2">The sequence shown here is derived from an EMBL/GenBank/DDBJ whole genome shotgun (WGS) entry which is preliminary data.</text>
</comment>
<keyword evidence="1" id="KW-0539">Nucleus</keyword>
<evidence type="ECO:0000313" key="3">
    <source>
        <dbReference type="Proteomes" id="UP000031036"/>
    </source>
</evidence>
<keyword evidence="1" id="KW-0805">Transcription regulation</keyword>